<feature type="compositionally biased region" description="Acidic residues" evidence="6">
    <location>
        <begin position="175"/>
        <end position="190"/>
    </location>
</feature>
<comment type="domain">
    <text evidence="5">The PRC barrel domain binds ribosomal protein uS19.</text>
</comment>
<keyword evidence="2 5" id="KW-0690">Ribosome biogenesis</keyword>
<keyword evidence="1 5" id="KW-0963">Cytoplasm</keyword>
<dbReference type="GO" id="GO:0042274">
    <property type="term" value="P:ribosomal small subunit biogenesis"/>
    <property type="evidence" value="ECO:0007669"/>
    <property type="project" value="UniProtKB-UniRule"/>
</dbReference>
<accession>A0A916YGC2</accession>
<feature type="domain" description="RimM N-terminal" evidence="7">
    <location>
        <begin position="14"/>
        <end position="91"/>
    </location>
</feature>
<keyword evidence="3 5" id="KW-0698">rRNA processing</keyword>
<proteinExistence type="inferred from homology"/>
<reference evidence="9" key="2">
    <citation type="submission" date="2020-09" db="EMBL/GenBank/DDBJ databases">
        <authorList>
            <person name="Sun Q."/>
            <person name="Zhou Y."/>
        </authorList>
    </citation>
    <scope>NUCLEOTIDE SEQUENCE</scope>
    <source>
        <strain evidence="9">CGMCC 1.15493</strain>
    </source>
</reference>
<keyword evidence="10" id="KW-1185">Reference proteome</keyword>
<dbReference type="EMBL" id="BMJJ01000023">
    <property type="protein sequence ID" value="GGD43718.1"/>
    <property type="molecule type" value="Genomic_DNA"/>
</dbReference>
<evidence type="ECO:0000256" key="6">
    <source>
        <dbReference type="SAM" id="MobiDB-lite"/>
    </source>
</evidence>
<comment type="subcellular location">
    <subcellularLocation>
        <location evidence="5">Cytoplasm</location>
    </subcellularLocation>
</comment>
<feature type="domain" description="Ribosome maturation factor RimM PRC barrel" evidence="8">
    <location>
        <begin position="105"/>
        <end position="166"/>
    </location>
</feature>
<dbReference type="HAMAP" id="MF_00014">
    <property type="entry name" value="Ribosome_mat_RimM"/>
    <property type="match status" value="1"/>
</dbReference>
<dbReference type="SUPFAM" id="SSF50346">
    <property type="entry name" value="PRC-barrel domain"/>
    <property type="match status" value="1"/>
</dbReference>
<dbReference type="SUPFAM" id="SSF50447">
    <property type="entry name" value="Translation proteins"/>
    <property type="match status" value="1"/>
</dbReference>
<dbReference type="InterPro" id="IPR002676">
    <property type="entry name" value="RimM_N"/>
</dbReference>
<dbReference type="InterPro" id="IPR009000">
    <property type="entry name" value="Transl_B-barrel_sf"/>
</dbReference>
<protein>
    <recommendedName>
        <fullName evidence="5">Ribosome maturation factor RimM</fullName>
    </recommendedName>
</protein>
<feature type="compositionally biased region" description="Low complexity" evidence="6">
    <location>
        <begin position="191"/>
        <end position="209"/>
    </location>
</feature>
<evidence type="ECO:0000256" key="1">
    <source>
        <dbReference type="ARBA" id="ARBA00022490"/>
    </source>
</evidence>
<dbReference type="AlphaFoldDB" id="A0A916YGC2"/>
<dbReference type="PANTHER" id="PTHR33692:SF1">
    <property type="entry name" value="RIBOSOME MATURATION FACTOR RIMM"/>
    <property type="match status" value="1"/>
</dbReference>
<evidence type="ECO:0000256" key="2">
    <source>
        <dbReference type="ARBA" id="ARBA00022517"/>
    </source>
</evidence>
<dbReference type="NCBIfam" id="TIGR02273">
    <property type="entry name" value="16S_RimM"/>
    <property type="match status" value="1"/>
</dbReference>
<dbReference type="Pfam" id="PF01782">
    <property type="entry name" value="RimM"/>
    <property type="match status" value="1"/>
</dbReference>
<evidence type="ECO:0000256" key="5">
    <source>
        <dbReference type="HAMAP-Rule" id="MF_00014"/>
    </source>
</evidence>
<dbReference type="Gene3D" id="2.40.30.60">
    <property type="entry name" value="RimM"/>
    <property type="match status" value="1"/>
</dbReference>
<dbReference type="InterPro" id="IPR011961">
    <property type="entry name" value="RimM"/>
</dbReference>
<dbReference type="GO" id="GO:0005840">
    <property type="term" value="C:ribosome"/>
    <property type="evidence" value="ECO:0007669"/>
    <property type="project" value="InterPro"/>
</dbReference>
<feature type="region of interest" description="Disordered" evidence="6">
    <location>
        <begin position="168"/>
        <end position="209"/>
    </location>
</feature>
<name>A0A916YGC2_9HYPH</name>
<evidence type="ECO:0000313" key="10">
    <source>
        <dbReference type="Proteomes" id="UP000613160"/>
    </source>
</evidence>
<comment type="subunit">
    <text evidence="5">Binds ribosomal protein uS19.</text>
</comment>
<dbReference type="GO" id="GO:0005737">
    <property type="term" value="C:cytoplasm"/>
    <property type="evidence" value="ECO:0007669"/>
    <property type="project" value="UniProtKB-SubCell"/>
</dbReference>
<evidence type="ECO:0000256" key="4">
    <source>
        <dbReference type="ARBA" id="ARBA00023186"/>
    </source>
</evidence>
<dbReference type="InterPro" id="IPR011033">
    <property type="entry name" value="PRC_barrel-like_sf"/>
</dbReference>
<gene>
    <name evidence="5 9" type="primary">rimM</name>
    <name evidence="9" type="ORF">GCM10011335_52940</name>
</gene>
<dbReference type="InterPro" id="IPR036976">
    <property type="entry name" value="RimM_N_sf"/>
</dbReference>
<dbReference type="PANTHER" id="PTHR33692">
    <property type="entry name" value="RIBOSOME MATURATION FACTOR RIMM"/>
    <property type="match status" value="1"/>
</dbReference>
<evidence type="ECO:0000259" key="8">
    <source>
        <dbReference type="Pfam" id="PF24986"/>
    </source>
</evidence>
<evidence type="ECO:0000259" key="7">
    <source>
        <dbReference type="Pfam" id="PF01782"/>
    </source>
</evidence>
<organism evidence="9 10">
    <name type="scientific">Aureimonas glaciei</name>
    <dbReference type="NCBI Taxonomy" id="1776957"/>
    <lineage>
        <taxon>Bacteria</taxon>
        <taxon>Pseudomonadati</taxon>
        <taxon>Pseudomonadota</taxon>
        <taxon>Alphaproteobacteria</taxon>
        <taxon>Hyphomicrobiales</taxon>
        <taxon>Aurantimonadaceae</taxon>
        <taxon>Aureimonas</taxon>
    </lineage>
</organism>
<sequence>MIPLAKAPENPILLGVIGGAHGIKGEVRVKSFTEDPRDIKAYGPLFDAKGNAYTLRSARIQKNVVVVEIAEVTDRDQAEKLNGTELFVDRSALPEDDPDAFYQADLIGLDVETVTGEAVGTVIAFHDFGAGEVIEIRPARGATVMIPFSEAAVPEIDMESGVMRVEPLAAGLVSTEEDEDGVDDGDDDAADAGSDGPDAGDAPSGKGRP</sequence>
<comment type="similarity">
    <text evidence="5">Belongs to the RimM family.</text>
</comment>
<dbReference type="GO" id="GO:0006364">
    <property type="term" value="P:rRNA processing"/>
    <property type="evidence" value="ECO:0007669"/>
    <property type="project" value="UniProtKB-UniRule"/>
</dbReference>
<comment type="function">
    <text evidence="5">An accessory protein needed during the final step in the assembly of 30S ribosomal subunit, possibly for assembly of the head region. Essential for efficient processing of 16S rRNA. May be needed both before and after RbfA during the maturation of 16S rRNA. It has affinity for free ribosomal 30S subunits but not for 70S ribosomes.</text>
</comment>
<reference evidence="9" key="1">
    <citation type="journal article" date="2014" name="Int. J. Syst. Evol. Microbiol.">
        <title>Complete genome sequence of Corynebacterium casei LMG S-19264T (=DSM 44701T), isolated from a smear-ripened cheese.</title>
        <authorList>
            <consortium name="US DOE Joint Genome Institute (JGI-PGF)"/>
            <person name="Walter F."/>
            <person name="Albersmeier A."/>
            <person name="Kalinowski J."/>
            <person name="Ruckert C."/>
        </authorList>
    </citation>
    <scope>NUCLEOTIDE SEQUENCE</scope>
    <source>
        <strain evidence="9">CGMCC 1.15493</strain>
    </source>
</reference>
<dbReference type="Proteomes" id="UP000613160">
    <property type="component" value="Unassembled WGS sequence"/>
</dbReference>
<dbReference type="InterPro" id="IPR056792">
    <property type="entry name" value="PRC_RimM"/>
</dbReference>
<evidence type="ECO:0000313" key="9">
    <source>
        <dbReference type="EMBL" id="GGD43718.1"/>
    </source>
</evidence>
<comment type="caution">
    <text evidence="9">The sequence shown here is derived from an EMBL/GenBank/DDBJ whole genome shotgun (WGS) entry which is preliminary data.</text>
</comment>
<dbReference type="Gene3D" id="2.30.30.240">
    <property type="entry name" value="PRC-barrel domain"/>
    <property type="match status" value="1"/>
</dbReference>
<dbReference type="Pfam" id="PF24986">
    <property type="entry name" value="PRC_RimM"/>
    <property type="match status" value="1"/>
</dbReference>
<dbReference type="GO" id="GO:0043022">
    <property type="term" value="F:ribosome binding"/>
    <property type="evidence" value="ECO:0007669"/>
    <property type="project" value="InterPro"/>
</dbReference>
<evidence type="ECO:0000256" key="3">
    <source>
        <dbReference type="ARBA" id="ARBA00022552"/>
    </source>
</evidence>
<keyword evidence="4 5" id="KW-0143">Chaperone</keyword>